<evidence type="ECO:0000313" key="2">
    <source>
        <dbReference type="EMBL" id="CTQ77290.1"/>
    </source>
</evidence>
<protein>
    <submittedName>
        <fullName evidence="2">Uncharacterized protein</fullName>
    </submittedName>
</protein>
<proteinExistence type="predicted"/>
<dbReference type="SUPFAM" id="SSF48208">
    <property type="entry name" value="Six-hairpin glycosidases"/>
    <property type="match status" value="1"/>
</dbReference>
<dbReference type="EMBL" id="CXWD01000033">
    <property type="protein sequence ID" value="CTQ77290.1"/>
    <property type="molecule type" value="Genomic_DNA"/>
</dbReference>
<keyword evidence="3" id="KW-1185">Reference proteome</keyword>
<evidence type="ECO:0000313" key="3">
    <source>
        <dbReference type="Proteomes" id="UP000053235"/>
    </source>
</evidence>
<dbReference type="Proteomes" id="UP000053235">
    <property type="component" value="Unassembled WGS sequence"/>
</dbReference>
<dbReference type="STRING" id="388408.LAX5112_04862"/>
<dbReference type="RefSeq" id="WP_055674010.1">
    <property type="nucleotide sequence ID" value="NZ_CXWD01000033.1"/>
</dbReference>
<gene>
    <name evidence="2" type="ORF">LAX5112_04862</name>
</gene>
<dbReference type="OrthoDB" id="7672878at2"/>
<dbReference type="GO" id="GO:0005975">
    <property type="term" value="P:carbohydrate metabolic process"/>
    <property type="evidence" value="ECO:0007669"/>
    <property type="project" value="InterPro"/>
</dbReference>
<name>A0A0M7ASQ7_9HYPH</name>
<dbReference type="AlphaFoldDB" id="A0A0M7ASQ7"/>
<reference evidence="3" key="1">
    <citation type="submission" date="2015-07" db="EMBL/GenBank/DDBJ databases">
        <authorList>
            <person name="Rodrigo-Torres Lidia"/>
            <person name="Arahal R.David."/>
        </authorList>
    </citation>
    <scope>NUCLEOTIDE SEQUENCE [LARGE SCALE GENOMIC DNA]</scope>
    <source>
        <strain evidence="3">CECT 5112</strain>
    </source>
</reference>
<feature type="chain" id="PRO_5005809920" evidence="1">
    <location>
        <begin position="24"/>
        <end position="634"/>
    </location>
</feature>
<accession>A0A0M7ASQ7</accession>
<evidence type="ECO:0000256" key="1">
    <source>
        <dbReference type="SAM" id="SignalP"/>
    </source>
</evidence>
<organism evidence="2 3">
    <name type="scientific">Roseibium alexandrii</name>
    <dbReference type="NCBI Taxonomy" id="388408"/>
    <lineage>
        <taxon>Bacteria</taxon>
        <taxon>Pseudomonadati</taxon>
        <taxon>Pseudomonadota</taxon>
        <taxon>Alphaproteobacteria</taxon>
        <taxon>Hyphomicrobiales</taxon>
        <taxon>Stappiaceae</taxon>
        <taxon>Roseibium</taxon>
    </lineage>
</organism>
<sequence>MRSLFLTLAFSTALCAGTPTTSAAPEGAAQNSLLVLPAQGLEVDLTSGDVTRKGVTGQCLETVSMAGSNLLVVAKNPGDDKPTVSVDGMIRELGGPDQDGARLGSIRLARDGSLVHMRTWKTGDKQTELLQDGVVRLSFKRGTLAKLLRFTEDQALLLVTRQGKPAQLVRHKRGADGRISREPEVLLDFASCTPERVVIRGDILWARMACRDTETAGIYRIDLANGSIEAPVMADETANFITLPRSDRPDGEAVLTVSGSPAGMNFYYAATGLLAAQTGEVRACSSDAEGLQSWNQSYRLRALAALYEKTGDPVFAALARKSIRLTLAAQDGVNGRTTDQNPACGWSSTIYATDTNDRMTLMINQAMIANSLAKACEILGEGCTEVLADRITETHACLADTYEPDFDATAGLYRINKDIDFRFKGSIAPWNWQVSMAGLLKDLPDPALKTRSASILEGFYDEWSADENGALFRYWPTSALEDRDGSPSKRAGERYEDTGHAGISLLSAAEFSDLMTSDHVAGLKNREDFLLTFGSEIPRDLDGAGPRGTRWFPAGGWSSIPSEAFKNRFAGPVPGVQSADSVFAYANLFDPDAIFQLTLTVHSCKSTCEPHRTYTYKSWQAFMEDNPFFKLQPG</sequence>
<dbReference type="InterPro" id="IPR008928">
    <property type="entry name" value="6-hairpin_glycosidase_sf"/>
</dbReference>
<feature type="signal peptide" evidence="1">
    <location>
        <begin position="1"/>
        <end position="23"/>
    </location>
</feature>
<keyword evidence="1" id="KW-0732">Signal</keyword>